<name>A0A1I1QEW5_9GAMM</name>
<accession>A0A1I1QEW5</accession>
<dbReference type="Pfam" id="PF13528">
    <property type="entry name" value="Glyco_trans_1_3"/>
    <property type="match status" value="1"/>
</dbReference>
<dbReference type="AlphaFoldDB" id="A0A1I1QEW5"/>
<keyword evidence="2" id="KW-1185">Reference proteome</keyword>
<dbReference type="STRING" id="1123010.SAMN02745724_03782"/>
<evidence type="ECO:0000313" key="2">
    <source>
        <dbReference type="Proteomes" id="UP000198862"/>
    </source>
</evidence>
<proteinExistence type="predicted"/>
<dbReference type="EMBL" id="FOLO01000039">
    <property type="protein sequence ID" value="SFD18368.1"/>
    <property type="molecule type" value="Genomic_DNA"/>
</dbReference>
<protein>
    <recommendedName>
        <fullName evidence="3">Glycosyltransferase</fullName>
    </recommendedName>
</protein>
<evidence type="ECO:0008006" key="3">
    <source>
        <dbReference type="Google" id="ProtNLM"/>
    </source>
</evidence>
<dbReference type="NCBIfam" id="TIGR00661">
    <property type="entry name" value="MJ1255"/>
    <property type="match status" value="1"/>
</dbReference>
<evidence type="ECO:0000313" key="1">
    <source>
        <dbReference type="EMBL" id="SFD18368.1"/>
    </source>
</evidence>
<sequence length="339" mass="38758">MKILYGVQGTGNGHLTRSRIMAEHLKEQGLDVTFLISGRQKKDLFSMDAFGEYEHRQGLTFISEKGRINKFKTLKKNNIKKLILDIKSLDLTGYDLVINDFEPISAWAAKQQGIDSIGIGHQYAFLHDIPTEGSSWFTQNLMRYFAPVKFPIGLHWHHFDSPILPPIVDVKLHSTDIIGNKVLVYLPFEDQSYIVKFLTQFPQYEFYLYGPGLQFNNVSNVHTREPCLVGFKNDLMSCKKVICNAGFELVSECIHLGIDVLVKPLAGQMEQISNAKALTHLGLGRTMNSIDKNQCELFLAKDINIHRANYPDVAKYLVDWLQEGKWHEQQGLADMIWKR</sequence>
<dbReference type="InterPro" id="IPR005262">
    <property type="entry name" value="MJ1255-like"/>
</dbReference>
<dbReference type="OrthoDB" id="9793805at2"/>
<reference evidence="1 2" key="1">
    <citation type="submission" date="2016-10" db="EMBL/GenBank/DDBJ databases">
        <authorList>
            <person name="de Groot N.N."/>
        </authorList>
    </citation>
    <scope>NUCLEOTIDE SEQUENCE [LARGE SCALE GENOMIC DNA]</scope>
    <source>
        <strain evidence="1 2">DSM 6059</strain>
    </source>
</reference>
<dbReference type="Proteomes" id="UP000198862">
    <property type="component" value="Unassembled WGS sequence"/>
</dbReference>
<gene>
    <name evidence="1" type="ORF">SAMN02745724_03782</name>
</gene>
<dbReference type="RefSeq" id="WP_091988228.1">
    <property type="nucleotide sequence ID" value="NZ_FOLO01000039.1"/>
</dbReference>
<organism evidence="1 2">
    <name type="scientific">Pseudoalteromonas denitrificans DSM 6059</name>
    <dbReference type="NCBI Taxonomy" id="1123010"/>
    <lineage>
        <taxon>Bacteria</taxon>
        <taxon>Pseudomonadati</taxon>
        <taxon>Pseudomonadota</taxon>
        <taxon>Gammaproteobacteria</taxon>
        <taxon>Alteromonadales</taxon>
        <taxon>Pseudoalteromonadaceae</taxon>
        <taxon>Pseudoalteromonas</taxon>
    </lineage>
</organism>
<dbReference type="SUPFAM" id="SSF53756">
    <property type="entry name" value="UDP-Glycosyltransferase/glycogen phosphorylase"/>
    <property type="match status" value="1"/>
</dbReference>